<evidence type="ECO:0000256" key="5">
    <source>
        <dbReference type="ARBA" id="ARBA00022475"/>
    </source>
</evidence>
<feature type="transmembrane region" description="Helical" evidence="13">
    <location>
        <begin position="149"/>
        <end position="167"/>
    </location>
</feature>
<evidence type="ECO:0000313" key="15">
    <source>
        <dbReference type="EMBL" id="MDI9237421.1"/>
    </source>
</evidence>
<feature type="compositionally biased region" description="Basic and acidic residues" evidence="14">
    <location>
        <begin position="8"/>
        <end position="26"/>
    </location>
</feature>
<keyword evidence="15" id="KW-0966">Cell projection</keyword>
<feature type="transmembrane region" description="Helical" evidence="13">
    <location>
        <begin position="187"/>
        <end position="210"/>
    </location>
</feature>
<dbReference type="InterPro" id="IPR029025">
    <property type="entry name" value="T3SS_substrate_exporter_C"/>
</dbReference>
<keyword evidence="15" id="KW-0969">Cilium</keyword>
<dbReference type="Proteomes" id="UP001321580">
    <property type="component" value="Unassembled WGS sequence"/>
</dbReference>
<dbReference type="NCBIfam" id="TIGR00328">
    <property type="entry name" value="flhB"/>
    <property type="match status" value="1"/>
</dbReference>
<protein>
    <recommendedName>
        <fullName evidence="3 13">Flagellar biosynthetic protein FlhB</fullName>
    </recommendedName>
</protein>
<gene>
    <name evidence="13 15" type="primary">flhB</name>
    <name evidence="15" type="ORF">QLQ15_00660</name>
</gene>
<keyword evidence="5 13" id="KW-1003">Cell membrane</keyword>
<dbReference type="EMBL" id="JASGBI010000001">
    <property type="protein sequence ID" value="MDI9237421.1"/>
    <property type="molecule type" value="Genomic_DNA"/>
</dbReference>
<evidence type="ECO:0000256" key="2">
    <source>
        <dbReference type="ARBA" id="ARBA00010690"/>
    </source>
</evidence>
<evidence type="ECO:0000256" key="13">
    <source>
        <dbReference type="RuleBase" id="RU364091"/>
    </source>
</evidence>
<evidence type="ECO:0000256" key="12">
    <source>
        <dbReference type="ARBA" id="ARBA00025078"/>
    </source>
</evidence>
<dbReference type="Pfam" id="PF01312">
    <property type="entry name" value="Bac_export_2"/>
    <property type="match status" value="1"/>
</dbReference>
<dbReference type="InterPro" id="IPR006136">
    <property type="entry name" value="FlhB"/>
</dbReference>
<reference evidence="15 16" key="1">
    <citation type="submission" date="2023-05" db="EMBL/GenBank/DDBJ databases">
        <title>Lysobacter sp. strain LF1 Genome sequencing and assembly.</title>
        <authorList>
            <person name="Jung Y."/>
        </authorList>
    </citation>
    <scope>NUCLEOTIDE SEQUENCE [LARGE SCALE GENOMIC DNA]</scope>
    <source>
        <strain evidence="15 16">LF1</strain>
    </source>
</reference>
<evidence type="ECO:0000256" key="11">
    <source>
        <dbReference type="ARBA" id="ARBA00023225"/>
    </source>
</evidence>
<keyword evidence="8 13" id="KW-0653">Protein transport</keyword>
<proteinExistence type="inferred from homology"/>
<comment type="subcellular location">
    <subcellularLocation>
        <location evidence="1">Cell membrane</location>
        <topology evidence="1">Multi-pass membrane protein</topology>
    </subcellularLocation>
</comment>
<organism evidence="15 16">
    <name type="scientific">Lysobacter stagni</name>
    <dbReference type="NCBI Taxonomy" id="3045172"/>
    <lineage>
        <taxon>Bacteria</taxon>
        <taxon>Pseudomonadati</taxon>
        <taxon>Pseudomonadota</taxon>
        <taxon>Gammaproteobacteria</taxon>
        <taxon>Lysobacterales</taxon>
        <taxon>Lysobacteraceae</taxon>
        <taxon>Lysobacter</taxon>
    </lineage>
</organism>
<keyword evidence="11 13" id="KW-1006">Bacterial flagellum protein export</keyword>
<keyword evidence="6 13" id="KW-0812">Transmembrane</keyword>
<accession>A0ABT6XBF7</accession>
<feature type="region of interest" description="Disordered" evidence="14">
    <location>
        <begin position="1"/>
        <end position="26"/>
    </location>
</feature>
<evidence type="ECO:0000256" key="9">
    <source>
        <dbReference type="ARBA" id="ARBA00022989"/>
    </source>
</evidence>
<name>A0ABT6XBF7_9GAMM</name>
<keyword evidence="10 13" id="KW-0472">Membrane</keyword>
<comment type="caution">
    <text evidence="15">The sequence shown here is derived from an EMBL/GenBank/DDBJ whole genome shotgun (WGS) entry which is preliminary data.</text>
</comment>
<evidence type="ECO:0000313" key="16">
    <source>
        <dbReference type="Proteomes" id="UP001321580"/>
    </source>
</evidence>
<comment type="function">
    <text evidence="12 13">Required for formation of the rod structure in the basal body of the flagellar apparatus. Together with FliI and FliH, may constitute the export apparatus of flagellin.</text>
</comment>
<dbReference type="SUPFAM" id="SSF160544">
    <property type="entry name" value="EscU C-terminal domain-like"/>
    <property type="match status" value="1"/>
</dbReference>
<sequence>MSEDQEDRTEQPSEKRLREARERGDVPRSRELGNVAVLGCAAMALVATGSHIGGASQDWLRDALTIDPAMLGQHDRLIARAPSLFAGLLLPLLPVVLTALGACFIAPAVMGGLRFAGKSLQPDFARMNPLNGFKRMYGKESLAELVRSLMRVALIGGLGGMVVYGAFNQLLSMAGMPLQAAVGAGLSLITKALLAMVGALGVLALVDVPWQHWSYRNRLKMTKQELRDEYKESEGNPEVKARVRQVAAQMSRRQMMEAVPTADVIVTNPTHYAVALKYEAGAMRAPKVVAKGVDEIALAIRDVAGKHRVSIVEAPPLARALYRHAQIDQEIPVKLYAAVAQVLSYVYQLKRWHRSHGPMPQLGDVSVDAVLADGEPGADASVKGPSA</sequence>
<evidence type="ECO:0000256" key="1">
    <source>
        <dbReference type="ARBA" id="ARBA00004651"/>
    </source>
</evidence>
<evidence type="ECO:0000256" key="3">
    <source>
        <dbReference type="ARBA" id="ARBA00021622"/>
    </source>
</evidence>
<dbReference type="RefSeq" id="WP_283210941.1">
    <property type="nucleotide sequence ID" value="NZ_JASGBI010000001.1"/>
</dbReference>
<evidence type="ECO:0000256" key="8">
    <source>
        <dbReference type="ARBA" id="ARBA00022927"/>
    </source>
</evidence>
<dbReference type="InterPro" id="IPR006135">
    <property type="entry name" value="T3SS_substrate_exporter"/>
</dbReference>
<evidence type="ECO:0000256" key="10">
    <source>
        <dbReference type="ARBA" id="ARBA00023136"/>
    </source>
</evidence>
<feature type="transmembrane region" description="Helical" evidence="13">
    <location>
        <begin position="84"/>
        <end position="109"/>
    </location>
</feature>
<dbReference type="Gene3D" id="3.40.1690.10">
    <property type="entry name" value="secretion proteins EscU"/>
    <property type="match status" value="1"/>
</dbReference>
<dbReference type="PANTHER" id="PTHR30531">
    <property type="entry name" value="FLAGELLAR BIOSYNTHETIC PROTEIN FLHB"/>
    <property type="match status" value="1"/>
</dbReference>
<dbReference type="PRINTS" id="PR00950">
    <property type="entry name" value="TYPE3IMSPROT"/>
</dbReference>
<comment type="similarity">
    <text evidence="2 13">Belongs to the type III secretion exporter family.</text>
</comment>
<keyword evidence="7 13" id="KW-1005">Bacterial flagellum biogenesis</keyword>
<feature type="transmembrane region" description="Helical" evidence="13">
    <location>
        <begin position="32"/>
        <end position="52"/>
    </location>
</feature>
<evidence type="ECO:0000256" key="7">
    <source>
        <dbReference type="ARBA" id="ARBA00022795"/>
    </source>
</evidence>
<dbReference type="Gene3D" id="6.10.250.2080">
    <property type="match status" value="1"/>
</dbReference>
<keyword evidence="16" id="KW-1185">Reference proteome</keyword>
<evidence type="ECO:0000256" key="4">
    <source>
        <dbReference type="ARBA" id="ARBA00022448"/>
    </source>
</evidence>
<evidence type="ECO:0000256" key="6">
    <source>
        <dbReference type="ARBA" id="ARBA00022692"/>
    </source>
</evidence>
<evidence type="ECO:0000256" key="14">
    <source>
        <dbReference type="SAM" id="MobiDB-lite"/>
    </source>
</evidence>
<keyword evidence="4 13" id="KW-0813">Transport</keyword>
<dbReference type="PANTHER" id="PTHR30531:SF12">
    <property type="entry name" value="FLAGELLAR BIOSYNTHETIC PROTEIN FLHB"/>
    <property type="match status" value="1"/>
</dbReference>
<keyword evidence="15" id="KW-0282">Flagellum</keyword>
<keyword evidence="9 13" id="KW-1133">Transmembrane helix</keyword>